<sequence>RKHLCQVVRTADQHRQPGAPGRLHEVWCCASLADLPNPPATCSAAARTAVPVPAPQDPPAAAGRNPQLPTDRASQHLPGFPAGSHEVPLLRQGPACGARPGHRRAAGCHPFWHHLHGGTDAPPPRGLGAPAGPAGALLHARAAAPHKVAGPHRLPARAAPQADAVRPAAGAAAGAGGCARPAGSRAPAGASCRPRPELRL</sequence>
<accession>E1ZR33</accession>
<feature type="compositionally biased region" description="Low complexity" evidence="1">
    <location>
        <begin position="156"/>
        <end position="190"/>
    </location>
</feature>
<dbReference type="RefSeq" id="XP_005843762.1">
    <property type="nucleotide sequence ID" value="XM_005843700.1"/>
</dbReference>
<gene>
    <name evidence="2" type="ORF">CHLNCDRAFT_32983</name>
</gene>
<organism evidence="3">
    <name type="scientific">Chlorella variabilis</name>
    <name type="common">Green alga</name>
    <dbReference type="NCBI Taxonomy" id="554065"/>
    <lineage>
        <taxon>Eukaryota</taxon>
        <taxon>Viridiplantae</taxon>
        <taxon>Chlorophyta</taxon>
        <taxon>core chlorophytes</taxon>
        <taxon>Trebouxiophyceae</taxon>
        <taxon>Chlorellales</taxon>
        <taxon>Chlorellaceae</taxon>
        <taxon>Chlorella clade</taxon>
        <taxon>Chlorella</taxon>
    </lineage>
</organism>
<feature type="non-terminal residue" evidence="2">
    <location>
        <position position="1"/>
    </location>
</feature>
<feature type="region of interest" description="Disordered" evidence="1">
    <location>
        <begin position="50"/>
        <end position="71"/>
    </location>
</feature>
<dbReference type="KEGG" id="cvr:CHLNCDRAFT_32983"/>
<dbReference type="EMBL" id="GL433861">
    <property type="protein sequence ID" value="EFN51660.1"/>
    <property type="molecule type" value="Genomic_DNA"/>
</dbReference>
<reference evidence="2 3" key="1">
    <citation type="journal article" date="2010" name="Plant Cell">
        <title>The Chlorella variabilis NC64A genome reveals adaptation to photosymbiosis, coevolution with viruses, and cryptic sex.</title>
        <authorList>
            <person name="Blanc G."/>
            <person name="Duncan G."/>
            <person name="Agarkova I."/>
            <person name="Borodovsky M."/>
            <person name="Gurnon J."/>
            <person name="Kuo A."/>
            <person name="Lindquist E."/>
            <person name="Lucas S."/>
            <person name="Pangilinan J."/>
            <person name="Polle J."/>
            <person name="Salamov A."/>
            <person name="Terry A."/>
            <person name="Yamada T."/>
            <person name="Dunigan D.D."/>
            <person name="Grigoriev I.V."/>
            <person name="Claverie J.M."/>
            <person name="Van Etten J.L."/>
        </authorList>
    </citation>
    <scope>NUCLEOTIDE SEQUENCE [LARGE SCALE GENOMIC DNA]</scope>
    <source>
        <strain evidence="2 3">NC64A</strain>
    </source>
</reference>
<evidence type="ECO:0000256" key="1">
    <source>
        <dbReference type="SAM" id="MobiDB-lite"/>
    </source>
</evidence>
<name>E1ZR33_CHLVA</name>
<dbReference type="InParanoid" id="E1ZR33"/>
<proteinExistence type="predicted"/>
<dbReference type="AlphaFoldDB" id="E1ZR33"/>
<evidence type="ECO:0000313" key="2">
    <source>
        <dbReference type="EMBL" id="EFN51660.1"/>
    </source>
</evidence>
<feature type="region of interest" description="Disordered" evidence="1">
    <location>
        <begin position="155"/>
        <end position="200"/>
    </location>
</feature>
<evidence type="ECO:0000313" key="3">
    <source>
        <dbReference type="Proteomes" id="UP000008141"/>
    </source>
</evidence>
<dbReference type="Proteomes" id="UP000008141">
    <property type="component" value="Unassembled WGS sequence"/>
</dbReference>
<keyword evidence="3" id="KW-1185">Reference proteome</keyword>
<dbReference type="GeneID" id="17351095"/>
<protein>
    <submittedName>
        <fullName evidence="2">Expressed protein</fullName>
    </submittedName>
</protein>